<evidence type="ECO:0000256" key="11">
    <source>
        <dbReference type="ARBA" id="ARBA00042639"/>
    </source>
</evidence>
<dbReference type="GO" id="GO:0008379">
    <property type="term" value="F:thioredoxin peroxidase activity"/>
    <property type="evidence" value="ECO:0007669"/>
    <property type="project" value="TreeGrafter"/>
</dbReference>
<dbReference type="Proteomes" id="UP000002534">
    <property type="component" value="Chromosome"/>
</dbReference>
<evidence type="ECO:0000256" key="3">
    <source>
        <dbReference type="ARBA" id="ARBA00013017"/>
    </source>
</evidence>
<organism evidence="15 16">
    <name type="scientific">Syntrophotalea carbinolica (strain DSM 2380 / NBRC 103641 / GraBd1)</name>
    <name type="common">Pelobacter carbinolicus</name>
    <dbReference type="NCBI Taxonomy" id="338963"/>
    <lineage>
        <taxon>Bacteria</taxon>
        <taxon>Pseudomonadati</taxon>
        <taxon>Thermodesulfobacteriota</taxon>
        <taxon>Desulfuromonadia</taxon>
        <taxon>Desulfuromonadales</taxon>
        <taxon>Syntrophotaleaceae</taxon>
        <taxon>Syntrophotalea</taxon>
    </lineage>
</organism>
<dbReference type="PANTHER" id="PTHR42801">
    <property type="entry name" value="THIOREDOXIN-DEPENDENT PEROXIDE REDUCTASE"/>
    <property type="match status" value="1"/>
</dbReference>
<comment type="subunit">
    <text evidence="2">Monomer.</text>
</comment>
<reference evidence="16" key="1">
    <citation type="submission" date="2005-10" db="EMBL/GenBank/DDBJ databases">
        <title>Complete sequence of Pelobacter carbinolicus DSM 2380.</title>
        <authorList>
            <person name="Copeland A."/>
            <person name="Lucas S."/>
            <person name="Lapidus A."/>
            <person name="Barry K."/>
            <person name="Detter J.C."/>
            <person name="Glavina T."/>
            <person name="Hammon N."/>
            <person name="Israni S."/>
            <person name="Pitluck S."/>
            <person name="Chertkov O."/>
            <person name="Schmutz J."/>
            <person name="Larimer F."/>
            <person name="Land M."/>
            <person name="Kyrpides N."/>
            <person name="Ivanova N."/>
            <person name="Richardson P."/>
        </authorList>
    </citation>
    <scope>NUCLEOTIDE SEQUENCE [LARGE SCALE GENOMIC DNA]</scope>
    <source>
        <strain evidence="16">DSM 2380 / NBRC 103641 / GraBd1</strain>
    </source>
</reference>
<dbReference type="InterPro" id="IPR050924">
    <property type="entry name" value="Peroxiredoxin_BCP/PrxQ"/>
</dbReference>
<dbReference type="InterPro" id="IPR036249">
    <property type="entry name" value="Thioredoxin-like_sf"/>
</dbReference>
<evidence type="ECO:0000256" key="8">
    <source>
        <dbReference type="ARBA" id="ARBA00023284"/>
    </source>
</evidence>
<keyword evidence="7" id="KW-1015">Disulfide bond</keyword>
<dbReference type="RefSeq" id="WP_011342091.1">
    <property type="nucleotide sequence ID" value="NC_007498.2"/>
</dbReference>
<feature type="active site" description="Cysteine sulfenic acid (-SOH) intermediate; for peroxidase activity" evidence="13">
    <location>
        <position position="45"/>
    </location>
</feature>
<dbReference type="STRING" id="338963.Pcar_2330"/>
<evidence type="ECO:0000256" key="9">
    <source>
        <dbReference type="ARBA" id="ARBA00032824"/>
    </source>
</evidence>
<keyword evidence="6" id="KW-0560">Oxidoreductase</keyword>
<dbReference type="InterPro" id="IPR024706">
    <property type="entry name" value="Peroxiredoxin_AhpC-typ"/>
</dbReference>
<sequence>MTTLEGQKAPDFKLEGSDGNWHALADYAGRTVVIYFYPKDNTAGCTKEACAFRDLHTRFQQQEVVLLGISKDSLASHDRFIDKFGLPFVLLSDPETLMMQAYNAFGEKTMYGKKVMGTFRSTVIIGPDGTIVKHWPRVKKAEAHPLEVLEYLNARQD</sequence>
<evidence type="ECO:0000256" key="6">
    <source>
        <dbReference type="ARBA" id="ARBA00023002"/>
    </source>
</evidence>
<dbReference type="InterPro" id="IPR013766">
    <property type="entry name" value="Thioredoxin_domain"/>
</dbReference>
<proteinExistence type="inferred from homology"/>
<dbReference type="KEGG" id="pca:Pcar_2330"/>
<evidence type="ECO:0000256" key="12">
    <source>
        <dbReference type="ARBA" id="ARBA00049091"/>
    </source>
</evidence>
<evidence type="ECO:0000256" key="2">
    <source>
        <dbReference type="ARBA" id="ARBA00011245"/>
    </source>
</evidence>
<dbReference type="CDD" id="cd03017">
    <property type="entry name" value="PRX_BCP"/>
    <property type="match status" value="1"/>
</dbReference>
<keyword evidence="8" id="KW-0676">Redox-active center</keyword>
<evidence type="ECO:0000256" key="1">
    <source>
        <dbReference type="ARBA" id="ARBA00003330"/>
    </source>
</evidence>
<comment type="function">
    <text evidence="1">Thiol-specific peroxidase that catalyzes the reduction of hydrogen peroxide and organic hydroperoxides to water and alcohols, respectively. Plays a role in cell protection against oxidative stress by detoxifying peroxides and as sensor of hydrogen peroxide-mediated signaling events.</text>
</comment>
<dbReference type="PANTHER" id="PTHR42801:SF4">
    <property type="entry name" value="AHPC_TSA FAMILY PROTEIN"/>
    <property type="match status" value="1"/>
</dbReference>
<name>Q3A238_SYNC1</name>
<dbReference type="GO" id="GO:0045454">
    <property type="term" value="P:cell redox homeostasis"/>
    <property type="evidence" value="ECO:0007669"/>
    <property type="project" value="TreeGrafter"/>
</dbReference>
<dbReference type="EMBL" id="CP000142">
    <property type="protein sequence ID" value="ABA89569.1"/>
    <property type="molecule type" value="Genomic_DNA"/>
</dbReference>
<dbReference type="PROSITE" id="PS51352">
    <property type="entry name" value="THIOREDOXIN_2"/>
    <property type="match status" value="1"/>
</dbReference>
<comment type="catalytic activity">
    <reaction evidence="12">
        <text>a hydroperoxide + [thioredoxin]-dithiol = an alcohol + [thioredoxin]-disulfide + H2O</text>
        <dbReference type="Rhea" id="RHEA:62620"/>
        <dbReference type="Rhea" id="RHEA-COMP:10698"/>
        <dbReference type="Rhea" id="RHEA-COMP:10700"/>
        <dbReference type="ChEBI" id="CHEBI:15377"/>
        <dbReference type="ChEBI" id="CHEBI:29950"/>
        <dbReference type="ChEBI" id="CHEBI:30879"/>
        <dbReference type="ChEBI" id="CHEBI:35924"/>
        <dbReference type="ChEBI" id="CHEBI:50058"/>
        <dbReference type="EC" id="1.11.1.24"/>
    </reaction>
</comment>
<evidence type="ECO:0000256" key="7">
    <source>
        <dbReference type="ARBA" id="ARBA00023157"/>
    </source>
</evidence>
<dbReference type="eggNOG" id="COG1225">
    <property type="taxonomic scope" value="Bacteria"/>
</dbReference>
<dbReference type="EC" id="1.11.1.24" evidence="3"/>
<comment type="similarity">
    <text evidence="10">Belongs to the peroxiredoxin family. BCP/PrxQ subfamily.</text>
</comment>
<reference evidence="15 16" key="2">
    <citation type="journal article" date="2012" name="BMC Genomics">
        <title>The genome of Pelobacter carbinolicus reveals surprising metabolic capabilities and physiological features.</title>
        <authorList>
            <person name="Aklujkar M."/>
            <person name="Haveman S.A."/>
            <person name="Didonato R.Jr."/>
            <person name="Chertkov O."/>
            <person name="Han C.S."/>
            <person name="Land M.L."/>
            <person name="Brown P."/>
            <person name="Lovley D.R."/>
        </authorList>
    </citation>
    <scope>NUCLEOTIDE SEQUENCE [LARGE SCALE GENOMIC DNA]</scope>
    <source>
        <strain evidence="16">DSM 2380 / NBRC 103641 / GraBd1</strain>
    </source>
</reference>
<dbReference type="FunFam" id="3.40.30.10:FF:000007">
    <property type="entry name" value="Thioredoxin-dependent thiol peroxidase"/>
    <property type="match status" value="1"/>
</dbReference>
<evidence type="ECO:0000256" key="10">
    <source>
        <dbReference type="ARBA" id="ARBA00038489"/>
    </source>
</evidence>
<protein>
    <recommendedName>
        <fullName evidence="3">thioredoxin-dependent peroxiredoxin</fullName>
        <ecNumber evidence="3">1.11.1.24</ecNumber>
    </recommendedName>
    <alternativeName>
        <fullName evidence="9">Thioredoxin peroxidase</fullName>
    </alternativeName>
    <alternativeName>
        <fullName evidence="11">Thioredoxin-dependent peroxiredoxin Bcp</fullName>
    </alternativeName>
</protein>
<evidence type="ECO:0000256" key="4">
    <source>
        <dbReference type="ARBA" id="ARBA00022559"/>
    </source>
</evidence>
<evidence type="ECO:0000256" key="5">
    <source>
        <dbReference type="ARBA" id="ARBA00022862"/>
    </source>
</evidence>
<keyword evidence="4" id="KW-0575">Peroxidase</keyword>
<evidence type="ECO:0000313" key="16">
    <source>
        <dbReference type="Proteomes" id="UP000002534"/>
    </source>
</evidence>
<dbReference type="GO" id="GO:0005737">
    <property type="term" value="C:cytoplasm"/>
    <property type="evidence" value="ECO:0007669"/>
    <property type="project" value="TreeGrafter"/>
</dbReference>
<dbReference type="GO" id="GO:0034599">
    <property type="term" value="P:cellular response to oxidative stress"/>
    <property type="evidence" value="ECO:0007669"/>
    <property type="project" value="TreeGrafter"/>
</dbReference>
<gene>
    <name evidence="15" type="primary">prx-4</name>
    <name evidence="15" type="ordered locus">Pcar_2330</name>
</gene>
<keyword evidence="5" id="KW-0049">Antioxidant</keyword>
<feature type="domain" description="Thioredoxin" evidence="14">
    <location>
        <begin position="3"/>
        <end position="157"/>
    </location>
</feature>
<accession>Q3A238</accession>
<evidence type="ECO:0000256" key="13">
    <source>
        <dbReference type="PIRSR" id="PIRSR000239-1"/>
    </source>
</evidence>
<keyword evidence="16" id="KW-1185">Reference proteome</keyword>
<dbReference type="SUPFAM" id="SSF52833">
    <property type="entry name" value="Thioredoxin-like"/>
    <property type="match status" value="1"/>
</dbReference>
<evidence type="ECO:0000313" key="15">
    <source>
        <dbReference type="EMBL" id="ABA89569.1"/>
    </source>
</evidence>
<dbReference type="OrthoDB" id="9812811at2"/>
<dbReference type="AlphaFoldDB" id="Q3A238"/>
<evidence type="ECO:0000259" key="14">
    <source>
        <dbReference type="PROSITE" id="PS51352"/>
    </source>
</evidence>
<dbReference type="HOGENOM" id="CLU_042529_14_1_7"/>
<dbReference type="Gene3D" id="3.40.30.10">
    <property type="entry name" value="Glutaredoxin"/>
    <property type="match status" value="1"/>
</dbReference>
<dbReference type="Pfam" id="PF00578">
    <property type="entry name" value="AhpC-TSA"/>
    <property type="match status" value="1"/>
</dbReference>
<dbReference type="PIRSF" id="PIRSF000239">
    <property type="entry name" value="AHPC"/>
    <property type="match status" value="1"/>
</dbReference>
<dbReference type="InterPro" id="IPR000866">
    <property type="entry name" value="AhpC/TSA"/>
</dbReference>